<dbReference type="SUPFAM" id="SSF55874">
    <property type="entry name" value="ATPase domain of HSP90 chaperone/DNA topoisomerase II/histidine kinase"/>
    <property type="match status" value="1"/>
</dbReference>
<keyword evidence="7" id="KW-0802">TPR repeat</keyword>
<evidence type="ECO:0000256" key="9">
    <source>
        <dbReference type="SAM" id="SignalP"/>
    </source>
</evidence>
<dbReference type="PANTHER" id="PTHR43711">
    <property type="entry name" value="TWO-COMPONENT HISTIDINE KINASE"/>
    <property type="match status" value="1"/>
</dbReference>
<dbReference type="SMART" id="SM00387">
    <property type="entry name" value="HATPase_c"/>
    <property type="match status" value="1"/>
</dbReference>
<keyword evidence="3" id="KW-0597">Phosphoprotein</keyword>
<keyword evidence="12" id="KW-1185">Reference proteome</keyword>
<dbReference type="Gene3D" id="3.30.565.10">
    <property type="entry name" value="Histidine kinase-like ATPase, C-terminal domain"/>
    <property type="match status" value="1"/>
</dbReference>
<evidence type="ECO:0000256" key="6">
    <source>
        <dbReference type="ARBA" id="ARBA00023012"/>
    </source>
</evidence>
<dbReference type="SMART" id="SM00388">
    <property type="entry name" value="HisKA"/>
    <property type="match status" value="1"/>
</dbReference>
<name>A0A399SJ76_9BACT</name>
<feature type="domain" description="Histidine kinase" evidence="10">
    <location>
        <begin position="432"/>
        <end position="647"/>
    </location>
</feature>
<dbReference type="SUPFAM" id="SSF48452">
    <property type="entry name" value="TPR-like"/>
    <property type="match status" value="1"/>
</dbReference>
<keyword evidence="9" id="KW-0732">Signal</keyword>
<evidence type="ECO:0000256" key="2">
    <source>
        <dbReference type="ARBA" id="ARBA00012438"/>
    </source>
</evidence>
<dbReference type="Gene3D" id="1.25.40.10">
    <property type="entry name" value="Tetratricopeptide repeat domain"/>
    <property type="match status" value="2"/>
</dbReference>
<dbReference type="EMBL" id="QWGE01000001">
    <property type="protein sequence ID" value="RIJ42533.1"/>
    <property type="molecule type" value="Genomic_DNA"/>
</dbReference>
<feature type="chain" id="PRO_5017316681" description="histidine kinase" evidence="9">
    <location>
        <begin position="22"/>
        <end position="660"/>
    </location>
</feature>
<dbReference type="PROSITE" id="PS50005">
    <property type="entry name" value="TPR"/>
    <property type="match status" value="1"/>
</dbReference>
<evidence type="ECO:0000313" key="11">
    <source>
        <dbReference type="EMBL" id="RIJ42533.1"/>
    </source>
</evidence>
<dbReference type="InterPro" id="IPR003594">
    <property type="entry name" value="HATPase_dom"/>
</dbReference>
<dbReference type="OrthoDB" id="9810447at2"/>
<dbReference type="EC" id="2.7.13.3" evidence="2"/>
<gene>
    <name evidence="11" type="ORF">D1627_01330</name>
</gene>
<evidence type="ECO:0000256" key="4">
    <source>
        <dbReference type="ARBA" id="ARBA00022679"/>
    </source>
</evidence>
<dbReference type="InterPro" id="IPR011990">
    <property type="entry name" value="TPR-like_helical_dom_sf"/>
</dbReference>
<dbReference type="PRINTS" id="PR00344">
    <property type="entry name" value="BCTRLSENSOR"/>
</dbReference>
<dbReference type="InterPro" id="IPR036097">
    <property type="entry name" value="HisK_dim/P_sf"/>
</dbReference>
<comment type="catalytic activity">
    <reaction evidence="1">
        <text>ATP + protein L-histidine = ADP + protein N-phospho-L-histidine.</text>
        <dbReference type="EC" id="2.7.13.3"/>
    </reaction>
</comment>
<dbReference type="PANTHER" id="PTHR43711:SF28">
    <property type="entry name" value="SENSOR HISTIDINE KINASE YXDK"/>
    <property type="match status" value="1"/>
</dbReference>
<protein>
    <recommendedName>
        <fullName evidence="2">histidine kinase</fullName>
        <ecNumber evidence="2">2.7.13.3</ecNumber>
    </recommendedName>
</protein>
<dbReference type="InterPro" id="IPR050736">
    <property type="entry name" value="Sensor_HK_Regulatory"/>
</dbReference>
<dbReference type="AlphaFoldDB" id="A0A399SJ76"/>
<evidence type="ECO:0000256" key="3">
    <source>
        <dbReference type="ARBA" id="ARBA00022553"/>
    </source>
</evidence>
<dbReference type="Gene3D" id="1.10.287.130">
    <property type="match status" value="1"/>
</dbReference>
<dbReference type="InterPro" id="IPR005467">
    <property type="entry name" value="His_kinase_dom"/>
</dbReference>
<dbReference type="InterPro" id="IPR019734">
    <property type="entry name" value="TPR_rpt"/>
</dbReference>
<dbReference type="CDD" id="cd00075">
    <property type="entry name" value="HATPase"/>
    <property type="match status" value="1"/>
</dbReference>
<feature type="repeat" description="TPR" evidence="7">
    <location>
        <begin position="204"/>
        <end position="237"/>
    </location>
</feature>
<evidence type="ECO:0000259" key="10">
    <source>
        <dbReference type="PROSITE" id="PS50109"/>
    </source>
</evidence>
<evidence type="ECO:0000256" key="1">
    <source>
        <dbReference type="ARBA" id="ARBA00000085"/>
    </source>
</evidence>
<keyword evidence="4" id="KW-0808">Transferase</keyword>
<accession>A0A399SJ76</accession>
<comment type="caution">
    <text evidence="11">The sequence shown here is derived from an EMBL/GenBank/DDBJ whole genome shotgun (WGS) entry which is preliminary data.</text>
</comment>
<feature type="signal peptide" evidence="9">
    <location>
        <begin position="1"/>
        <end position="21"/>
    </location>
</feature>
<dbReference type="InterPro" id="IPR003661">
    <property type="entry name" value="HisK_dim/P_dom"/>
</dbReference>
<keyword evidence="8" id="KW-0472">Membrane</keyword>
<dbReference type="RefSeq" id="WP_119430416.1">
    <property type="nucleotide sequence ID" value="NZ_QWGE01000001.1"/>
</dbReference>
<evidence type="ECO:0000256" key="7">
    <source>
        <dbReference type="PROSITE-ProRule" id="PRU00339"/>
    </source>
</evidence>
<keyword evidence="5" id="KW-0418">Kinase</keyword>
<dbReference type="InterPro" id="IPR036890">
    <property type="entry name" value="HATPase_C_sf"/>
</dbReference>
<keyword evidence="6" id="KW-0902">Two-component regulatory system</keyword>
<keyword evidence="8" id="KW-0812">Transmembrane</keyword>
<reference evidence="12" key="1">
    <citation type="submission" date="2018-08" db="EMBL/GenBank/DDBJ databases">
        <title>Mucilaginibacter sp. MYSH2.</title>
        <authorList>
            <person name="Seo T."/>
        </authorList>
    </citation>
    <scope>NUCLEOTIDE SEQUENCE [LARGE SCALE GENOMIC DNA]</scope>
    <source>
        <strain evidence="12">KIRAN</strain>
    </source>
</reference>
<evidence type="ECO:0000256" key="8">
    <source>
        <dbReference type="SAM" id="Phobius"/>
    </source>
</evidence>
<dbReference type="Pfam" id="PF02518">
    <property type="entry name" value="HATPase_c"/>
    <property type="match status" value="1"/>
</dbReference>
<evidence type="ECO:0000256" key="5">
    <source>
        <dbReference type="ARBA" id="ARBA00022777"/>
    </source>
</evidence>
<dbReference type="SMART" id="SM00028">
    <property type="entry name" value="TPR"/>
    <property type="match status" value="3"/>
</dbReference>
<dbReference type="InterPro" id="IPR004358">
    <property type="entry name" value="Sig_transdc_His_kin-like_C"/>
</dbReference>
<dbReference type="CDD" id="cd00082">
    <property type="entry name" value="HisKA"/>
    <property type="match status" value="1"/>
</dbReference>
<keyword evidence="8" id="KW-1133">Transmembrane helix</keyword>
<dbReference type="SUPFAM" id="SSF47384">
    <property type="entry name" value="Homodimeric domain of signal transducing histidine kinase"/>
    <property type="match status" value="1"/>
</dbReference>
<dbReference type="Proteomes" id="UP000266005">
    <property type="component" value="Unassembled WGS sequence"/>
</dbReference>
<evidence type="ECO:0000313" key="12">
    <source>
        <dbReference type="Proteomes" id="UP000266005"/>
    </source>
</evidence>
<dbReference type="PROSITE" id="PS50109">
    <property type="entry name" value="HIS_KIN"/>
    <property type="match status" value="1"/>
</dbReference>
<dbReference type="Pfam" id="PF13424">
    <property type="entry name" value="TPR_12"/>
    <property type="match status" value="1"/>
</dbReference>
<sequence length="660" mass="74262">MKHVLFTLFLLLASVKFTGFAVVSPFGNSTQSAIKGLLHPDKSAVDSLNELAFREKRHSLERAFNLLQEAAVLANDLNYVRGQAINALYEGGIYMQNGYEKRALGLYYRSLELSRSISDTFNIARANHQLANALAAGENLAKAEELYLQALEHFHYLGETEDAINIKNNLGLLKLKQKKNTDAIAYVREAQQESEDIGYTYGLKKSYFHLGLIYEKQNMLSKADAYFQRALEIDKNSNDRYGMSLAETKLAQVACSRNQYARAVAYAEAALKDAQAISASQLMVDAVDVLIKINKKKGDTQQVIYWEDVQVDQQKEMFQQEKSYALHFLDILRQKQDQQLASEKAMLRAEQLARRTNYMLLLVSVALLLLGTLALVWYRFYQKGRVYGLELELKNAVIEQNAAELDKLNRAMAEQNKYLEDANQLKSRLFSIISHDLRGPLSSVQGIINLLMAKSYSETERLRITGLMRKEMTGVMALLQNLLFWSKAQLDGEEVNLEPIALKQLIEENMQLVAGVAQQKGIKLVNDVAENAMVLADKQRLDFVLRNLLMNALKFTFPGGVVQARAQEQEQTMVLSVADNGKGMSALEQAKIFQEERYTTLGTAREKGTGLGLMFSKDFVESQSGSLNLESEEGVGTTFHIELQKAYSTQADHEKVAYAL</sequence>
<feature type="transmembrane region" description="Helical" evidence="8">
    <location>
        <begin position="358"/>
        <end position="378"/>
    </location>
</feature>
<organism evidence="11 12">
    <name type="scientific">Pontibacter oryzae</name>
    <dbReference type="NCBI Taxonomy" id="2304593"/>
    <lineage>
        <taxon>Bacteria</taxon>
        <taxon>Pseudomonadati</taxon>
        <taxon>Bacteroidota</taxon>
        <taxon>Cytophagia</taxon>
        <taxon>Cytophagales</taxon>
        <taxon>Hymenobacteraceae</taxon>
        <taxon>Pontibacter</taxon>
    </lineage>
</organism>
<dbReference type="GO" id="GO:0000155">
    <property type="term" value="F:phosphorelay sensor kinase activity"/>
    <property type="evidence" value="ECO:0007669"/>
    <property type="project" value="InterPro"/>
</dbReference>
<proteinExistence type="predicted"/>